<dbReference type="GO" id="GO:0005524">
    <property type="term" value="F:ATP binding"/>
    <property type="evidence" value="ECO:0007669"/>
    <property type="project" value="UniProtKB-KW"/>
</dbReference>
<reference evidence="7" key="1">
    <citation type="journal article" date="2019" name="Int. J. Syst. Evol. Microbiol.">
        <title>The Global Catalogue of Microorganisms (GCM) 10K type strain sequencing project: providing services to taxonomists for standard genome sequencing and annotation.</title>
        <authorList>
            <consortium name="The Broad Institute Genomics Platform"/>
            <consortium name="The Broad Institute Genome Sequencing Center for Infectious Disease"/>
            <person name="Wu L."/>
            <person name="Ma J."/>
        </authorList>
    </citation>
    <scope>NUCLEOTIDE SEQUENCE [LARGE SCALE GENOMIC DNA]</scope>
    <source>
        <strain evidence="7">R28</strain>
    </source>
</reference>
<dbReference type="PANTHER" id="PTHR42798:SF2">
    <property type="entry name" value="ABC TRANSPORTER ATP-BINDING PROTEIN MG467-RELATED"/>
    <property type="match status" value="1"/>
</dbReference>
<keyword evidence="3" id="KW-0547">Nucleotide-binding</keyword>
<evidence type="ECO:0000256" key="4">
    <source>
        <dbReference type="ARBA" id="ARBA00022840"/>
    </source>
</evidence>
<dbReference type="SMART" id="SM00382">
    <property type="entry name" value="AAA"/>
    <property type="match status" value="1"/>
</dbReference>
<feature type="domain" description="ABC transporter" evidence="5">
    <location>
        <begin position="5"/>
        <end position="231"/>
    </location>
</feature>
<evidence type="ECO:0000256" key="3">
    <source>
        <dbReference type="ARBA" id="ARBA00022741"/>
    </source>
</evidence>
<proteinExistence type="inferred from homology"/>
<evidence type="ECO:0000256" key="1">
    <source>
        <dbReference type="ARBA" id="ARBA00005417"/>
    </source>
</evidence>
<evidence type="ECO:0000313" key="7">
    <source>
        <dbReference type="Proteomes" id="UP001597383"/>
    </source>
</evidence>
<keyword evidence="2" id="KW-0813">Transport</keyword>
<organism evidence="6 7">
    <name type="scientific">Ornithinibacillus salinisoli</name>
    <dbReference type="NCBI Taxonomy" id="1848459"/>
    <lineage>
        <taxon>Bacteria</taxon>
        <taxon>Bacillati</taxon>
        <taxon>Bacillota</taxon>
        <taxon>Bacilli</taxon>
        <taxon>Bacillales</taxon>
        <taxon>Bacillaceae</taxon>
        <taxon>Ornithinibacillus</taxon>
    </lineage>
</organism>
<dbReference type="PROSITE" id="PS00211">
    <property type="entry name" value="ABC_TRANSPORTER_1"/>
    <property type="match status" value="1"/>
</dbReference>
<accession>A0ABW4W1P4</accession>
<dbReference type="InterPro" id="IPR017911">
    <property type="entry name" value="MacB-like_ATP-bd"/>
</dbReference>
<dbReference type="Gene3D" id="3.40.50.300">
    <property type="entry name" value="P-loop containing nucleotide triphosphate hydrolases"/>
    <property type="match status" value="1"/>
</dbReference>
<dbReference type="PANTHER" id="PTHR42798">
    <property type="entry name" value="LIPOPROTEIN-RELEASING SYSTEM ATP-BINDING PROTEIN LOLD"/>
    <property type="match status" value="1"/>
</dbReference>
<dbReference type="SUPFAM" id="SSF52540">
    <property type="entry name" value="P-loop containing nucleoside triphosphate hydrolases"/>
    <property type="match status" value="1"/>
</dbReference>
<comment type="similarity">
    <text evidence="1">Belongs to the ABC transporter superfamily.</text>
</comment>
<name>A0ABW4W1P4_9BACI</name>
<sequence>MVNHILLHNISKNFSNQEFTTEVLKNINLTIYGNEYTAIIGPSGSGKSTILSLVGTLDDPTSGQIYFNELDVTSIKKDKLADFRFEQIGFVFQQYHLLPSLTALENVMSPMVPRKVSYDKKGQAEEMLELVGLKDKLNSLPSQLSGGQQQRVAIARALVHKPKWILADEPTGNLDVESSENIFALLKSIHQEYQIGVVFVTHDSEFASRSDRIIELRDGSIVADYRKGDPT</sequence>
<evidence type="ECO:0000259" key="5">
    <source>
        <dbReference type="PROSITE" id="PS50893"/>
    </source>
</evidence>
<evidence type="ECO:0000256" key="2">
    <source>
        <dbReference type="ARBA" id="ARBA00022448"/>
    </source>
</evidence>
<dbReference type="EMBL" id="JBHUHQ010000020">
    <property type="protein sequence ID" value="MFD2045649.1"/>
    <property type="molecule type" value="Genomic_DNA"/>
</dbReference>
<dbReference type="Pfam" id="PF00005">
    <property type="entry name" value="ABC_tran"/>
    <property type="match status" value="1"/>
</dbReference>
<dbReference type="CDD" id="cd03255">
    <property type="entry name" value="ABC_MJ0796_LolCDE_FtsE"/>
    <property type="match status" value="1"/>
</dbReference>
<gene>
    <name evidence="6" type="ORF">ACFSJF_15340</name>
</gene>
<dbReference type="RefSeq" id="WP_377558292.1">
    <property type="nucleotide sequence ID" value="NZ_JBHUHQ010000020.1"/>
</dbReference>
<dbReference type="InterPro" id="IPR017871">
    <property type="entry name" value="ABC_transporter-like_CS"/>
</dbReference>
<dbReference type="PROSITE" id="PS50893">
    <property type="entry name" value="ABC_TRANSPORTER_2"/>
    <property type="match status" value="1"/>
</dbReference>
<dbReference type="InterPro" id="IPR003439">
    <property type="entry name" value="ABC_transporter-like_ATP-bd"/>
</dbReference>
<dbReference type="Proteomes" id="UP001597383">
    <property type="component" value="Unassembled WGS sequence"/>
</dbReference>
<evidence type="ECO:0000313" key="6">
    <source>
        <dbReference type="EMBL" id="MFD2045649.1"/>
    </source>
</evidence>
<keyword evidence="4 6" id="KW-0067">ATP-binding</keyword>
<keyword evidence="7" id="KW-1185">Reference proteome</keyword>
<dbReference type="InterPro" id="IPR003593">
    <property type="entry name" value="AAA+_ATPase"/>
</dbReference>
<comment type="caution">
    <text evidence="6">The sequence shown here is derived from an EMBL/GenBank/DDBJ whole genome shotgun (WGS) entry which is preliminary data.</text>
</comment>
<dbReference type="InterPro" id="IPR027417">
    <property type="entry name" value="P-loop_NTPase"/>
</dbReference>
<protein>
    <submittedName>
        <fullName evidence="6">ABC transporter ATP-binding protein</fullName>
    </submittedName>
</protein>